<dbReference type="InterPro" id="IPR036388">
    <property type="entry name" value="WH-like_DNA-bd_sf"/>
</dbReference>
<dbReference type="EMBL" id="BAAAHP010000055">
    <property type="protein sequence ID" value="GAA0931993.1"/>
    <property type="molecule type" value="Genomic_DNA"/>
</dbReference>
<dbReference type="InterPro" id="IPR036390">
    <property type="entry name" value="WH_DNA-bd_sf"/>
</dbReference>
<dbReference type="PROSITE" id="PS51077">
    <property type="entry name" value="HTH_ICLR"/>
    <property type="match status" value="1"/>
</dbReference>
<dbReference type="SMART" id="SM00346">
    <property type="entry name" value="HTH_ICLR"/>
    <property type="match status" value="1"/>
</dbReference>
<dbReference type="Pfam" id="PF01614">
    <property type="entry name" value="IclR_C"/>
    <property type="match status" value="1"/>
</dbReference>
<keyword evidence="1" id="KW-0805">Transcription regulation</keyword>
<dbReference type="Gene3D" id="1.10.10.10">
    <property type="entry name" value="Winged helix-like DNA-binding domain superfamily/Winged helix DNA-binding domain"/>
    <property type="match status" value="1"/>
</dbReference>
<gene>
    <name evidence="6" type="ORF">GCM10009559_20670</name>
</gene>
<proteinExistence type="predicted"/>
<dbReference type="InterPro" id="IPR014757">
    <property type="entry name" value="Tscrpt_reg_IclR_C"/>
</dbReference>
<dbReference type="PANTHER" id="PTHR30136:SF35">
    <property type="entry name" value="HTH-TYPE TRANSCRIPTIONAL REGULATOR RV1719"/>
    <property type="match status" value="1"/>
</dbReference>
<dbReference type="InterPro" id="IPR050707">
    <property type="entry name" value="HTH_MetabolicPath_Reg"/>
</dbReference>
<evidence type="ECO:0000259" key="4">
    <source>
        <dbReference type="PROSITE" id="PS51077"/>
    </source>
</evidence>
<reference evidence="7" key="1">
    <citation type="journal article" date="2019" name="Int. J. Syst. Evol. Microbiol.">
        <title>The Global Catalogue of Microorganisms (GCM) 10K type strain sequencing project: providing services to taxonomists for standard genome sequencing and annotation.</title>
        <authorList>
            <consortium name="The Broad Institute Genomics Platform"/>
            <consortium name="The Broad Institute Genome Sequencing Center for Infectious Disease"/>
            <person name="Wu L."/>
            <person name="Ma J."/>
        </authorList>
    </citation>
    <scope>NUCLEOTIDE SEQUENCE [LARGE SCALE GENOMIC DNA]</scope>
    <source>
        <strain evidence="7">JCM 11117</strain>
    </source>
</reference>
<sequence length="258" mass="27430">MQALDRSVALLDAVADAGGHGTGLVELAERVGLPASTARTLLASLVAHGLVAQAEPHRRYTLGARFFELNRRFVAQSDLSAVAAPVLRSLWERTAETVHLAILHGSRRVDISVLVSPQLLRIDPTTSRVTDPTVHPLHRTAAGKVLFAGLPRADRLTMLRSAPWQDADPLDEAELMDRMDEVVRAGYATNLEEEAAGVCGVAAPVVDVSGRTVAALCVGYPSVRHSPDHAARLRDDVVEAARQLSRLLGGPGATADSA</sequence>
<protein>
    <submittedName>
        <fullName evidence="6">IclR family transcriptional regulator</fullName>
    </submittedName>
</protein>
<dbReference type="Gene3D" id="3.30.450.40">
    <property type="match status" value="1"/>
</dbReference>
<keyword evidence="7" id="KW-1185">Reference proteome</keyword>
<name>A0ABP4A697_9PSEU</name>
<comment type="caution">
    <text evidence="6">The sequence shown here is derived from an EMBL/GenBank/DDBJ whole genome shotgun (WGS) entry which is preliminary data.</text>
</comment>
<dbReference type="InterPro" id="IPR005471">
    <property type="entry name" value="Tscrpt_reg_IclR_N"/>
</dbReference>
<evidence type="ECO:0000259" key="5">
    <source>
        <dbReference type="PROSITE" id="PS51078"/>
    </source>
</evidence>
<dbReference type="PANTHER" id="PTHR30136">
    <property type="entry name" value="HELIX-TURN-HELIX TRANSCRIPTIONAL REGULATOR, ICLR FAMILY"/>
    <property type="match status" value="1"/>
</dbReference>
<keyword evidence="2" id="KW-0238">DNA-binding</keyword>
<dbReference type="SUPFAM" id="SSF55781">
    <property type="entry name" value="GAF domain-like"/>
    <property type="match status" value="1"/>
</dbReference>
<evidence type="ECO:0000256" key="2">
    <source>
        <dbReference type="ARBA" id="ARBA00023125"/>
    </source>
</evidence>
<evidence type="ECO:0000256" key="1">
    <source>
        <dbReference type="ARBA" id="ARBA00023015"/>
    </source>
</evidence>
<dbReference type="Proteomes" id="UP001499967">
    <property type="component" value="Unassembled WGS sequence"/>
</dbReference>
<evidence type="ECO:0000256" key="3">
    <source>
        <dbReference type="ARBA" id="ARBA00023163"/>
    </source>
</evidence>
<organism evidence="6 7">
    <name type="scientific">Pseudonocardia zijingensis</name>
    <dbReference type="NCBI Taxonomy" id="153376"/>
    <lineage>
        <taxon>Bacteria</taxon>
        <taxon>Bacillati</taxon>
        <taxon>Actinomycetota</taxon>
        <taxon>Actinomycetes</taxon>
        <taxon>Pseudonocardiales</taxon>
        <taxon>Pseudonocardiaceae</taxon>
        <taxon>Pseudonocardia</taxon>
    </lineage>
</organism>
<dbReference type="Pfam" id="PF09339">
    <property type="entry name" value="HTH_IclR"/>
    <property type="match status" value="1"/>
</dbReference>
<dbReference type="SUPFAM" id="SSF46785">
    <property type="entry name" value="Winged helix' DNA-binding domain"/>
    <property type="match status" value="1"/>
</dbReference>
<evidence type="ECO:0000313" key="7">
    <source>
        <dbReference type="Proteomes" id="UP001499967"/>
    </source>
</evidence>
<evidence type="ECO:0000313" key="6">
    <source>
        <dbReference type="EMBL" id="GAA0931993.1"/>
    </source>
</evidence>
<dbReference type="PROSITE" id="PS51078">
    <property type="entry name" value="ICLR_ED"/>
    <property type="match status" value="1"/>
</dbReference>
<keyword evidence="3" id="KW-0804">Transcription</keyword>
<feature type="domain" description="HTH iclR-type" evidence="4">
    <location>
        <begin position="1"/>
        <end position="64"/>
    </location>
</feature>
<accession>A0ABP4A697</accession>
<feature type="domain" description="IclR-ED" evidence="5">
    <location>
        <begin position="65"/>
        <end position="250"/>
    </location>
</feature>
<dbReference type="InterPro" id="IPR029016">
    <property type="entry name" value="GAF-like_dom_sf"/>
</dbReference>